<dbReference type="Proteomes" id="UP001432322">
    <property type="component" value="Unassembled WGS sequence"/>
</dbReference>
<feature type="non-terminal residue" evidence="2">
    <location>
        <position position="267"/>
    </location>
</feature>
<feature type="region of interest" description="Disordered" evidence="1">
    <location>
        <begin position="157"/>
        <end position="219"/>
    </location>
</feature>
<gene>
    <name evidence="2" type="ORF">PFISCL1PPCAC_4028</name>
</gene>
<comment type="caution">
    <text evidence="2">The sequence shown here is derived from an EMBL/GenBank/DDBJ whole genome shotgun (WGS) entry which is preliminary data.</text>
</comment>
<reference evidence="2" key="1">
    <citation type="submission" date="2023-10" db="EMBL/GenBank/DDBJ databases">
        <title>Genome assembly of Pristionchus species.</title>
        <authorList>
            <person name="Yoshida K."/>
            <person name="Sommer R.J."/>
        </authorList>
    </citation>
    <scope>NUCLEOTIDE SEQUENCE</scope>
    <source>
        <strain evidence="2">RS5133</strain>
    </source>
</reference>
<feature type="compositionally biased region" description="Polar residues" evidence="1">
    <location>
        <begin position="162"/>
        <end position="177"/>
    </location>
</feature>
<proteinExistence type="predicted"/>
<feature type="non-terminal residue" evidence="2">
    <location>
        <position position="1"/>
    </location>
</feature>
<keyword evidence="3" id="KW-1185">Reference proteome</keyword>
<evidence type="ECO:0000313" key="3">
    <source>
        <dbReference type="Proteomes" id="UP001432322"/>
    </source>
</evidence>
<sequence length="267" mass="27648">VARRFFKAVDLMKAHTSGPILDPPGVLPWMANENMPTPPATSTPARASAQSATSSTTHPFVLPPVARVPSAPASPARSEPADAEDEERVAGTPDEADNVIDLIGREDDVFDFSSDDDFAEIAKVINKSQSSTLPATQALPCTQATQPLARASFGAAVPPVRKSQSSAVRATQATPSTSVSVAADSRAGSSSSGKRKKPLKREKETASAHSAIKRAKPPVDVSASGSLVIYGQDSDSEVEVIESRPSSAKSGLSVTPSLTAGVPVLQP</sequence>
<feature type="compositionally biased region" description="Polar residues" evidence="1">
    <location>
        <begin position="244"/>
        <end position="258"/>
    </location>
</feature>
<accession>A0AAV5V089</accession>
<feature type="compositionally biased region" description="Low complexity" evidence="1">
    <location>
        <begin position="178"/>
        <end position="192"/>
    </location>
</feature>
<name>A0AAV5V089_9BILA</name>
<evidence type="ECO:0000313" key="2">
    <source>
        <dbReference type="EMBL" id="GMT12731.1"/>
    </source>
</evidence>
<feature type="region of interest" description="Disordered" evidence="1">
    <location>
        <begin position="29"/>
        <end position="94"/>
    </location>
</feature>
<feature type="region of interest" description="Disordered" evidence="1">
    <location>
        <begin position="234"/>
        <end position="267"/>
    </location>
</feature>
<evidence type="ECO:0000256" key="1">
    <source>
        <dbReference type="SAM" id="MobiDB-lite"/>
    </source>
</evidence>
<organism evidence="2 3">
    <name type="scientific">Pristionchus fissidentatus</name>
    <dbReference type="NCBI Taxonomy" id="1538716"/>
    <lineage>
        <taxon>Eukaryota</taxon>
        <taxon>Metazoa</taxon>
        <taxon>Ecdysozoa</taxon>
        <taxon>Nematoda</taxon>
        <taxon>Chromadorea</taxon>
        <taxon>Rhabditida</taxon>
        <taxon>Rhabditina</taxon>
        <taxon>Diplogasteromorpha</taxon>
        <taxon>Diplogasteroidea</taxon>
        <taxon>Neodiplogasteridae</taxon>
        <taxon>Pristionchus</taxon>
    </lineage>
</organism>
<protein>
    <submittedName>
        <fullName evidence="2">Uncharacterized protein</fullName>
    </submittedName>
</protein>
<dbReference type="AlphaFoldDB" id="A0AAV5V089"/>
<feature type="compositionally biased region" description="Low complexity" evidence="1">
    <location>
        <begin position="42"/>
        <end position="78"/>
    </location>
</feature>
<dbReference type="EMBL" id="BTSY01000002">
    <property type="protein sequence ID" value="GMT12731.1"/>
    <property type="molecule type" value="Genomic_DNA"/>
</dbReference>